<dbReference type="InterPro" id="IPR025661">
    <property type="entry name" value="Pept_asp_AS"/>
</dbReference>
<sequence>YIDVFDVKQLRRKLSEFYDPSAYLTFQIAPYVCQSSLDKCSDKSYRPKYRPLWATYERFAVNSLPGGFPLPSWAWFAIKEESMPRRLRGPSLPKQDRKLLKSLKGYQMGHIQRLVSVTRSASSAPDRLIANIPPPPIARMECRGGDQVLGLLCRLPNLVHVRSDRYSHLDVIWVELPLVCVRYSCIAAEPVPQDTRPSDLEGISDQLLNIAPHGSYAIRSVCRMLILHQSGKILQEDWCVTPLPSSHLQECSLVITEAVSNFMTPKTSTLVSTFEAGGIPDDAVRSKLVDELSTATGMNKAYSLQCLTECQFDIDSALHSFQKPSAGWKASKQNRFKSISDVYNTLGHYGIRRFKQGILPIVSHEDKNIELPDYFDSREQWKDCPSINIIHDQSKCDSGWAVASAVSISDRTCIQTNGTIKVQLSAIELISCTKNKLGCQIGYSEFAWDYWLKNGLVTGDSTGCLPYPFPKCDHRSSNSYPKCGYITYTAPPCEKTCRSGYPIPYMADKHYGKTIYRLRPNESDIRKEIIMNGPVEAGIFVHSDFFNYKSGVYKHIIGRLVTIHSVRIIGWGIENDIPYWLCANSWNEDWGLNGYFKILRGSNECEIESFVNAGKVDDKPRSD</sequence>
<dbReference type="InterPro" id="IPR000668">
    <property type="entry name" value="Peptidase_C1A_C"/>
</dbReference>
<evidence type="ECO:0000256" key="5">
    <source>
        <dbReference type="ARBA" id="ARBA00022807"/>
    </source>
</evidence>
<dbReference type="Gene3D" id="1.10.8.10">
    <property type="entry name" value="DNA helicase RuvA subunit, C-terminal domain"/>
    <property type="match status" value="1"/>
</dbReference>
<organism evidence="11">
    <name type="scientific">Schistosoma haematobium</name>
    <name type="common">Blood fluke</name>
    <dbReference type="NCBI Taxonomy" id="6185"/>
    <lineage>
        <taxon>Eukaryota</taxon>
        <taxon>Metazoa</taxon>
        <taxon>Spiralia</taxon>
        <taxon>Lophotrochozoa</taxon>
        <taxon>Platyhelminthes</taxon>
        <taxon>Trematoda</taxon>
        <taxon>Digenea</taxon>
        <taxon>Strigeidida</taxon>
        <taxon>Schistosomatoidea</taxon>
        <taxon>Schistosomatidae</taxon>
        <taxon>Schistosoma</taxon>
    </lineage>
</organism>
<dbReference type="FunFam" id="3.90.70.10:FF:000031">
    <property type="entry name" value="Cathepsin B"/>
    <property type="match status" value="1"/>
</dbReference>
<proteinExistence type="inferred from homology"/>
<evidence type="ECO:0000256" key="7">
    <source>
        <dbReference type="ARBA" id="ARBA00023157"/>
    </source>
</evidence>
<dbReference type="PROSITE" id="PS51281">
    <property type="entry name" value="TAP_C"/>
    <property type="match status" value="1"/>
</dbReference>
<dbReference type="EMBL" id="KL250575">
    <property type="protein sequence ID" value="KGB33881.1"/>
    <property type="molecule type" value="Genomic_DNA"/>
</dbReference>
<dbReference type="CDD" id="cd02620">
    <property type="entry name" value="Peptidase_C1A_CathepsinB"/>
    <property type="match status" value="1"/>
</dbReference>
<dbReference type="GO" id="GO:0008234">
    <property type="term" value="F:cysteine-type peptidase activity"/>
    <property type="evidence" value="ECO:0007669"/>
    <property type="project" value="UniProtKB-KW"/>
</dbReference>
<dbReference type="Gene3D" id="3.90.70.10">
    <property type="entry name" value="Cysteine proteinases"/>
    <property type="match status" value="1"/>
</dbReference>
<dbReference type="SUPFAM" id="SSF46934">
    <property type="entry name" value="UBA-like"/>
    <property type="match status" value="1"/>
</dbReference>
<accession>A0A095AIP5</accession>
<keyword evidence="2" id="KW-0645">Protease</keyword>
<keyword evidence="6" id="KW-0865">Zymogen</keyword>
<gene>
    <name evidence="11" type="ORF">MS3_02082</name>
</gene>
<comment type="function">
    <text evidence="8">Thiol protease. Has a role as a digestive enzyme.</text>
</comment>
<dbReference type="PROSITE" id="PS00640">
    <property type="entry name" value="THIOL_PROTEASE_ASN"/>
    <property type="match status" value="1"/>
</dbReference>
<feature type="non-terminal residue" evidence="11">
    <location>
        <position position="1"/>
    </location>
</feature>
<dbReference type="SMART" id="SM00645">
    <property type="entry name" value="Pept_C1"/>
    <property type="match status" value="1"/>
</dbReference>
<dbReference type="GO" id="GO:0051028">
    <property type="term" value="P:mRNA transport"/>
    <property type="evidence" value="ECO:0007669"/>
    <property type="project" value="InterPro"/>
</dbReference>
<dbReference type="InterPro" id="IPR009060">
    <property type="entry name" value="UBA-like_sf"/>
</dbReference>
<comment type="similarity">
    <text evidence="1">Belongs to the peptidase C1 family.</text>
</comment>
<dbReference type="InterPro" id="IPR038765">
    <property type="entry name" value="Papain-like_cys_pep_sf"/>
</dbReference>
<dbReference type="GO" id="GO:0005634">
    <property type="term" value="C:nucleus"/>
    <property type="evidence" value="ECO:0007669"/>
    <property type="project" value="InterPro"/>
</dbReference>
<reference evidence="11" key="1">
    <citation type="journal article" date="2012" name="Nat. Genet.">
        <title>Whole-genome sequence of Schistosoma haematobium.</title>
        <authorList>
            <person name="Young N.D."/>
            <person name="Jex A.R."/>
            <person name="Li B."/>
            <person name="Liu S."/>
            <person name="Yang L."/>
            <person name="Xiong Z."/>
            <person name="Li Y."/>
            <person name="Cantacessi C."/>
            <person name="Hall R.S."/>
            <person name="Xu X."/>
            <person name="Chen F."/>
            <person name="Wu X."/>
            <person name="Zerlotini A."/>
            <person name="Oliveira G."/>
            <person name="Hofmann A."/>
            <person name="Zhang G."/>
            <person name="Fang X."/>
            <person name="Kang Y."/>
            <person name="Campbell B.E."/>
            <person name="Loukas A."/>
            <person name="Ranganathan S."/>
            <person name="Rollinson D."/>
            <person name="Rinaldi G."/>
            <person name="Brindley P.J."/>
            <person name="Yang H."/>
            <person name="Wang J."/>
            <person name="Wang J."/>
            <person name="Gasser R.B."/>
        </authorList>
    </citation>
    <scope>NUCLEOTIDE SEQUENCE [LARGE SCALE GENOMIC DNA]</scope>
</reference>
<dbReference type="Pfam" id="PF03943">
    <property type="entry name" value="TAP_C"/>
    <property type="match status" value="1"/>
</dbReference>
<dbReference type="InterPro" id="IPR013128">
    <property type="entry name" value="Peptidase_C1A"/>
</dbReference>
<dbReference type="GO" id="GO:0006508">
    <property type="term" value="P:proteolysis"/>
    <property type="evidence" value="ECO:0007669"/>
    <property type="project" value="UniProtKB-KW"/>
</dbReference>
<dbReference type="Pfam" id="PF00112">
    <property type="entry name" value="Peptidase_C1"/>
    <property type="match status" value="1"/>
</dbReference>
<keyword evidence="5" id="KW-0788">Thiol protease</keyword>
<evidence type="ECO:0000256" key="2">
    <source>
        <dbReference type="ARBA" id="ARBA00022670"/>
    </source>
</evidence>
<evidence type="ECO:0000256" key="4">
    <source>
        <dbReference type="ARBA" id="ARBA00022801"/>
    </source>
</evidence>
<keyword evidence="7" id="KW-1015">Disulfide bond</keyword>
<evidence type="ECO:0000259" key="10">
    <source>
        <dbReference type="PROSITE" id="PS51281"/>
    </source>
</evidence>
<evidence type="ECO:0000256" key="3">
    <source>
        <dbReference type="ARBA" id="ARBA00022729"/>
    </source>
</evidence>
<dbReference type="PANTHER" id="PTHR12411">
    <property type="entry name" value="CYSTEINE PROTEASE FAMILY C1-RELATED"/>
    <property type="match status" value="1"/>
</dbReference>
<evidence type="ECO:0000256" key="8">
    <source>
        <dbReference type="ARBA" id="ARBA00055576"/>
    </source>
</evidence>
<dbReference type="SUPFAM" id="SSF54001">
    <property type="entry name" value="Cysteine proteinases"/>
    <property type="match status" value="1"/>
</dbReference>
<keyword evidence="4" id="KW-0378">Hydrolase</keyword>
<dbReference type="STRING" id="6185.A0A095AIP5"/>
<evidence type="ECO:0000256" key="6">
    <source>
        <dbReference type="ARBA" id="ARBA00023145"/>
    </source>
</evidence>
<name>A0A095AIP5_SCHHA</name>
<evidence type="ECO:0000313" key="11">
    <source>
        <dbReference type="EMBL" id="KGB33881.1"/>
    </source>
</evidence>
<evidence type="ECO:0000256" key="9">
    <source>
        <dbReference type="ARBA" id="ARBA00073107"/>
    </source>
</evidence>
<dbReference type="AlphaFoldDB" id="A0A095AIP5"/>
<dbReference type="SMART" id="SM00804">
    <property type="entry name" value="TAP_C"/>
    <property type="match status" value="1"/>
</dbReference>
<dbReference type="InterPro" id="IPR005637">
    <property type="entry name" value="TAP_C_dom"/>
</dbReference>
<evidence type="ECO:0000256" key="1">
    <source>
        <dbReference type="ARBA" id="ARBA00008455"/>
    </source>
</evidence>
<protein>
    <recommendedName>
        <fullName evidence="9">Cathepsin B-like cysteine proteinase</fullName>
    </recommendedName>
</protein>
<feature type="domain" description="TAP-C" evidence="10">
    <location>
        <begin position="283"/>
        <end position="336"/>
    </location>
</feature>
<keyword evidence="3" id="KW-0732">Signal</keyword>